<comment type="subcellular location">
    <subcellularLocation>
        <location evidence="1">Membrane</location>
        <topology evidence="1">Multi-pass membrane protein</topology>
    </subcellularLocation>
</comment>
<keyword evidence="4 6" id="KW-1133">Transmembrane helix</keyword>
<dbReference type="PANTHER" id="PTHR45649">
    <property type="entry name" value="AMINO-ACID PERMEASE BAT1"/>
    <property type="match status" value="1"/>
</dbReference>
<dbReference type="AlphaFoldDB" id="A0A9P6QNJ5"/>
<dbReference type="InterPro" id="IPR002293">
    <property type="entry name" value="AA/rel_permease1"/>
</dbReference>
<keyword evidence="8" id="KW-1185">Reference proteome</keyword>
<name>A0A9P6QNJ5_9FUNG</name>
<evidence type="ECO:0000313" key="8">
    <source>
        <dbReference type="Proteomes" id="UP000807716"/>
    </source>
</evidence>
<reference evidence="7" key="1">
    <citation type="journal article" date="2020" name="Fungal Divers.">
        <title>Resolving the Mortierellaceae phylogeny through synthesis of multi-gene phylogenetics and phylogenomics.</title>
        <authorList>
            <person name="Vandepol N."/>
            <person name="Liber J."/>
            <person name="Desiro A."/>
            <person name="Na H."/>
            <person name="Kennedy M."/>
            <person name="Barry K."/>
            <person name="Grigoriev I.V."/>
            <person name="Miller A.N."/>
            <person name="O'Donnell K."/>
            <person name="Stajich J.E."/>
            <person name="Bonito G."/>
        </authorList>
    </citation>
    <scope>NUCLEOTIDE SEQUENCE</scope>
    <source>
        <strain evidence="7">BC1065</strain>
    </source>
</reference>
<keyword evidence="2" id="KW-0813">Transport</keyword>
<evidence type="ECO:0000256" key="2">
    <source>
        <dbReference type="ARBA" id="ARBA00022448"/>
    </source>
</evidence>
<evidence type="ECO:0000256" key="4">
    <source>
        <dbReference type="ARBA" id="ARBA00022989"/>
    </source>
</evidence>
<dbReference type="PROSITE" id="PS00218">
    <property type="entry name" value="AMINO_ACID_PERMEASE_1"/>
    <property type="match status" value="1"/>
</dbReference>
<dbReference type="EMBL" id="JAAAJB010000015">
    <property type="protein sequence ID" value="KAG0269934.1"/>
    <property type="molecule type" value="Genomic_DNA"/>
</dbReference>
<dbReference type="PANTHER" id="PTHR45649:SF26">
    <property type="entry name" value="OS04G0435100 PROTEIN"/>
    <property type="match status" value="1"/>
</dbReference>
<evidence type="ECO:0000256" key="6">
    <source>
        <dbReference type="SAM" id="Phobius"/>
    </source>
</evidence>
<evidence type="ECO:0000313" key="7">
    <source>
        <dbReference type="EMBL" id="KAG0269934.1"/>
    </source>
</evidence>
<evidence type="ECO:0000256" key="3">
    <source>
        <dbReference type="ARBA" id="ARBA00022692"/>
    </source>
</evidence>
<feature type="transmembrane region" description="Helical" evidence="6">
    <location>
        <begin position="79"/>
        <end position="97"/>
    </location>
</feature>
<accession>A0A9P6QNJ5</accession>
<sequence>MKGLFQRFTGNASNNSLDQKQVLEHDELVLEKLGYKQTLDRSLSGFKTFGVSFSCCSIISGLTILLGDALQSGGPVTVVWGWPIVAFFTLMVGLSLAEICSAFPTTGGLYFWTTKLASADWVPVASWMTGYFNWLGLGVVP</sequence>
<evidence type="ECO:0000256" key="1">
    <source>
        <dbReference type="ARBA" id="ARBA00004141"/>
    </source>
</evidence>
<dbReference type="GO" id="GO:0016020">
    <property type="term" value="C:membrane"/>
    <property type="evidence" value="ECO:0007669"/>
    <property type="project" value="UniProtKB-SubCell"/>
</dbReference>
<keyword evidence="3 6" id="KW-0812">Transmembrane</keyword>
<dbReference type="Gene3D" id="1.20.1740.10">
    <property type="entry name" value="Amino acid/polyamine transporter I"/>
    <property type="match status" value="1"/>
</dbReference>
<dbReference type="GO" id="GO:0006865">
    <property type="term" value="P:amino acid transport"/>
    <property type="evidence" value="ECO:0007669"/>
    <property type="project" value="InterPro"/>
</dbReference>
<comment type="caution">
    <text evidence="7">The sequence shown here is derived from an EMBL/GenBank/DDBJ whole genome shotgun (WGS) entry which is preliminary data.</text>
</comment>
<dbReference type="Proteomes" id="UP000807716">
    <property type="component" value="Unassembled WGS sequence"/>
</dbReference>
<proteinExistence type="predicted"/>
<gene>
    <name evidence="7" type="ORF">DFQ27_001483</name>
</gene>
<dbReference type="OrthoDB" id="10054429at2759"/>
<dbReference type="InterPro" id="IPR004840">
    <property type="entry name" value="Amino_acid_permease_CS"/>
</dbReference>
<evidence type="ECO:0000256" key="5">
    <source>
        <dbReference type="ARBA" id="ARBA00023136"/>
    </source>
</evidence>
<dbReference type="Pfam" id="PF13520">
    <property type="entry name" value="AA_permease_2"/>
    <property type="match status" value="1"/>
</dbReference>
<feature type="transmembrane region" description="Helical" evidence="6">
    <location>
        <begin position="46"/>
        <end position="67"/>
    </location>
</feature>
<protein>
    <recommendedName>
        <fullName evidence="9">Amino acid permease</fullName>
    </recommendedName>
</protein>
<organism evidence="7 8">
    <name type="scientific">Actinomortierella ambigua</name>
    <dbReference type="NCBI Taxonomy" id="1343610"/>
    <lineage>
        <taxon>Eukaryota</taxon>
        <taxon>Fungi</taxon>
        <taxon>Fungi incertae sedis</taxon>
        <taxon>Mucoromycota</taxon>
        <taxon>Mortierellomycotina</taxon>
        <taxon>Mortierellomycetes</taxon>
        <taxon>Mortierellales</taxon>
        <taxon>Mortierellaceae</taxon>
        <taxon>Actinomortierella</taxon>
    </lineage>
</organism>
<evidence type="ECO:0008006" key="9">
    <source>
        <dbReference type="Google" id="ProtNLM"/>
    </source>
</evidence>
<keyword evidence="5 6" id="KW-0472">Membrane</keyword>
<dbReference type="GO" id="GO:0022857">
    <property type="term" value="F:transmembrane transporter activity"/>
    <property type="evidence" value="ECO:0007669"/>
    <property type="project" value="InterPro"/>
</dbReference>